<accession>A0A699GMA7</accession>
<organism evidence="2">
    <name type="scientific">Tanacetum cinerariifolium</name>
    <name type="common">Dalmatian daisy</name>
    <name type="synonym">Chrysanthemum cinerariifolium</name>
    <dbReference type="NCBI Taxonomy" id="118510"/>
    <lineage>
        <taxon>Eukaryota</taxon>
        <taxon>Viridiplantae</taxon>
        <taxon>Streptophyta</taxon>
        <taxon>Embryophyta</taxon>
        <taxon>Tracheophyta</taxon>
        <taxon>Spermatophyta</taxon>
        <taxon>Magnoliopsida</taxon>
        <taxon>eudicotyledons</taxon>
        <taxon>Gunneridae</taxon>
        <taxon>Pentapetalae</taxon>
        <taxon>asterids</taxon>
        <taxon>campanulids</taxon>
        <taxon>Asterales</taxon>
        <taxon>Asteraceae</taxon>
        <taxon>Asteroideae</taxon>
        <taxon>Anthemideae</taxon>
        <taxon>Anthemidinae</taxon>
        <taxon>Tanacetum</taxon>
    </lineage>
</organism>
<proteinExistence type="predicted"/>
<comment type="caution">
    <text evidence="2">The sequence shown here is derived from an EMBL/GenBank/DDBJ whole genome shotgun (WGS) entry which is preliminary data.</text>
</comment>
<feature type="compositionally biased region" description="Polar residues" evidence="1">
    <location>
        <begin position="45"/>
        <end position="64"/>
    </location>
</feature>
<name>A0A699GMA7_TANCI</name>
<evidence type="ECO:0000256" key="1">
    <source>
        <dbReference type="SAM" id="MobiDB-lite"/>
    </source>
</evidence>
<sequence length="243" mass="27935">MFNEYFKNPSAASNPIFAATLPPPNIVRESASSSSSTSIDKDAPSPSTSPNIKTTTSPLNSINVKPNEKVSKFDSDTFSNLFAPSDTSSAKSSSMIVDTLNMHTFQQPPIYTKRWTTKKEPNNYKEAMEESCWIEAMQEEIHEFERLEIKLDEDPNGTLRDPTYYREMVESLMNKHIADRYHFIKEQVENKVVELYFIKTDYQLADIFTKALARERFKFLIKRVGMQSITPKELKHLAELDKE</sequence>
<evidence type="ECO:0000313" key="2">
    <source>
        <dbReference type="EMBL" id="GEU97433.1"/>
    </source>
</evidence>
<dbReference type="AlphaFoldDB" id="A0A699GMA7"/>
<protein>
    <submittedName>
        <fullName evidence="2">Retrovirus-related Pol polyprotein from transposon TNT 1-94</fullName>
    </submittedName>
</protein>
<gene>
    <name evidence="2" type="ORF">Tci_069411</name>
</gene>
<feature type="region of interest" description="Disordered" evidence="1">
    <location>
        <begin position="1"/>
        <end position="64"/>
    </location>
</feature>
<reference evidence="2" key="1">
    <citation type="journal article" date="2019" name="Sci. Rep.">
        <title>Draft genome of Tanacetum cinerariifolium, the natural source of mosquito coil.</title>
        <authorList>
            <person name="Yamashiro T."/>
            <person name="Shiraishi A."/>
            <person name="Satake H."/>
            <person name="Nakayama K."/>
        </authorList>
    </citation>
    <scope>NUCLEOTIDE SEQUENCE</scope>
</reference>
<dbReference type="EMBL" id="BKCJ010011733">
    <property type="protein sequence ID" value="GEU97433.1"/>
    <property type="molecule type" value="Genomic_DNA"/>
</dbReference>